<comment type="caution">
    <text evidence="1">The sequence shown here is derived from an EMBL/GenBank/DDBJ whole genome shotgun (WGS) entry which is preliminary data.</text>
</comment>
<organism evidence="1 2">
    <name type="scientific">Candidatus Thiodiazotropha taylori</name>
    <dbReference type="NCBI Taxonomy" id="2792791"/>
    <lineage>
        <taxon>Bacteria</taxon>
        <taxon>Pseudomonadati</taxon>
        <taxon>Pseudomonadota</taxon>
        <taxon>Gammaproteobacteria</taxon>
        <taxon>Chromatiales</taxon>
        <taxon>Sedimenticolaceae</taxon>
        <taxon>Candidatus Thiodiazotropha</taxon>
    </lineage>
</organism>
<dbReference type="Proteomes" id="UP000770889">
    <property type="component" value="Unassembled WGS sequence"/>
</dbReference>
<protein>
    <submittedName>
        <fullName evidence="1">Uncharacterized protein</fullName>
    </submittedName>
</protein>
<name>A0A944MG32_9GAMM</name>
<accession>A0A944MG32</accession>
<gene>
    <name evidence="1" type="ORF">KME65_15425</name>
</gene>
<dbReference type="AlphaFoldDB" id="A0A944MG32"/>
<reference evidence="1 2" key="1">
    <citation type="submission" date="2021-05" db="EMBL/GenBank/DDBJ databases">
        <title>Genetic and Functional Diversity in Clade A Lucinid endosymbionts from the Bahamas.</title>
        <authorList>
            <person name="Giani N.M."/>
            <person name="Engel A.S."/>
            <person name="Campbell B.J."/>
        </authorList>
    </citation>
    <scope>NUCLEOTIDE SEQUENCE [LARGE SCALE GENOMIC DNA]</scope>
    <source>
        <strain evidence="1">LUC16012Gg_MoonRockCtena</strain>
    </source>
</reference>
<evidence type="ECO:0000313" key="2">
    <source>
        <dbReference type="Proteomes" id="UP000770889"/>
    </source>
</evidence>
<proteinExistence type="predicted"/>
<evidence type="ECO:0000313" key="1">
    <source>
        <dbReference type="EMBL" id="MBT2990345.1"/>
    </source>
</evidence>
<sequence length="61" mass="7049">MSGFKEMLLDVLRLTDEVKRMNKDIERVESILLDVDKRVVRLETIVEIAKAQGGQPRLPKK</sequence>
<dbReference type="EMBL" id="JAHHGM010000016">
    <property type="protein sequence ID" value="MBT2990345.1"/>
    <property type="molecule type" value="Genomic_DNA"/>
</dbReference>